<evidence type="ECO:0000313" key="3">
    <source>
        <dbReference type="Proteomes" id="UP000192277"/>
    </source>
</evidence>
<accession>A0ABX3P4L0</accession>
<organism evidence="2 3">
    <name type="scientific">Niastella koreensis</name>
    <dbReference type="NCBI Taxonomy" id="354356"/>
    <lineage>
        <taxon>Bacteria</taxon>
        <taxon>Pseudomonadati</taxon>
        <taxon>Bacteroidota</taxon>
        <taxon>Chitinophagia</taxon>
        <taxon>Chitinophagales</taxon>
        <taxon>Chitinophagaceae</taxon>
        <taxon>Niastella</taxon>
    </lineage>
</organism>
<keyword evidence="3" id="KW-1185">Reference proteome</keyword>
<dbReference type="CDD" id="cd14251">
    <property type="entry name" value="PL-6"/>
    <property type="match status" value="1"/>
</dbReference>
<dbReference type="Pfam" id="PF14592">
    <property type="entry name" value="Chondroitinas_B"/>
    <property type="match status" value="1"/>
</dbReference>
<sequence length="458" mass="48033">MKSVSSNLCTVVNNRLLPFLFVTIFSSVACKKTLEGSKAVTNHNTPTEQKTLAALATTFNVANNSQLNTAMAAAVSGDKIILANGTYTGFTVTKSGITIQAANKGSAVVSSGIIRLSKVSSVTVQGLKITTAGSTQTVDGESFPVAVWFEASNSCRLAGSTVTLSGQASGTQWVMLSGNSNNNRVDHNEFGPNSVKGHYIFVRGNRTGITVPADRTDWANGNGPNNPNMARNTRIDHNYFHDMAASTGEIMVLGGIGVAGDYQLTNTLVESNLFVNCDGDAEIISIKSSSNTVRTNTFRTSVGTISSRAGNNNTISGNLMLQAGKTGTGGIKIYEKNHIVTGNYVDNPQDYGFVLGAGDSYTSSNFSHAQVFNASVTNNIWINLNTRGVIIGHGSNDMLPPTGCTFSNNALRGSASTLLDLRLPGNTVFSNNTTSGSNPAMPGTPLTTSDTGPGSYSY</sequence>
<feature type="compositionally biased region" description="Polar residues" evidence="1">
    <location>
        <begin position="429"/>
        <end position="438"/>
    </location>
</feature>
<dbReference type="RefSeq" id="WP_014216584.1">
    <property type="nucleotide sequence ID" value="NZ_LWBO01000002.1"/>
</dbReference>
<evidence type="ECO:0000256" key="1">
    <source>
        <dbReference type="SAM" id="MobiDB-lite"/>
    </source>
</evidence>
<dbReference type="SUPFAM" id="SSF51126">
    <property type="entry name" value="Pectin lyase-like"/>
    <property type="match status" value="1"/>
</dbReference>
<name>A0ABX3P4L0_9BACT</name>
<dbReference type="Gene3D" id="2.160.20.10">
    <property type="entry name" value="Single-stranded right-handed beta-helix, Pectin lyase-like"/>
    <property type="match status" value="1"/>
</dbReference>
<proteinExistence type="predicted"/>
<dbReference type="InterPro" id="IPR011050">
    <property type="entry name" value="Pectin_lyase_fold/virulence"/>
</dbReference>
<feature type="compositionally biased region" description="Polar residues" evidence="1">
    <location>
        <begin position="445"/>
        <end position="458"/>
    </location>
</feature>
<evidence type="ECO:0000313" key="2">
    <source>
        <dbReference type="EMBL" id="OQP54176.1"/>
    </source>
</evidence>
<protein>
    <submittedName>
        <fullName evidence="2">Uncharacterized protein</fullName>
    </submittedName>
</protein>
<dbReference type="Proteomes" id="UP000192277">
    <property type="component" value="Unassembled WGS sequence"/>
</dbReference>
<dbReference type="EMBL" id="LWBO01000002">
    <property type="protein sequence ID" value="OQP54176.1"/>
    <property type="molecule type" value="Genomic_DNA"/>
</dbReference>
<dbReference type="PROSITE" id="PS51257">
    <property type="entry name" value="PROKAR_LIPOPROTEIN"/>
    <property type="match status" value="1"/>
</dbReference>
<gene>
    <name evidence="2" type="ORF">A4D02_21105</name>
</gene>
<reference evidence="2 3" key="1">
    <citation type="submission" date="2016-04" db="EMBL/GenBank/DDBJ databases">
        <authorList>
            <person name="Chen L."/>
            <person name="Zhuang W."/>
            <person name="Wang G."/>
        </authorList>
    </citation>
    <scope>NUCLEOTIDE SEQUENCE [LARGE SCALE GENOMIC DNA]</scope>
    <source>
        <strain evidence="3">GR20</strain>
    </source>
</reference>
<feature type="region of interest" description="Disordered" evidence="1">
    <location>
        <begin position="429"/>
        <end position="458"/>
    </location>
</feature>
<comment type="caution">
    <text evidence="2">The sequence shown here is derived from an EMBL/GenBank/DDBJ whole genome shotgun (WGS) entry which is preliminary data.</text>
</comment>
<dbReference type="InterPro" id="IPR039513">
    <property type="entry name" value="PL-6"/>
</dbReference>
<dbReference type="InterPro" id="IPR012334">
    <property type="entry name" value="Pectin_lyas_fold"/>
</dbReference>